<keyword evidence="2 4" id="KW-0442">Lipid degradation</keyword>
<dbReference type="RefSeq" id="WP_346095415.1">
    <property type="nucleotide sequence ID" value="NZ_BAAABY010000023.1"/>
</dbReference>
<feature type="short sequence motif" description="GXGXXG" evidence="4">
    <location>
        <begin position="10"/>
        <end position="15"/>
    </location>
</feature>
<evidence type="ECO:0000256" key="4">
    <source>
        <dbReference type="PROSITE-ProRule" id="PRU01161"/>
    </source>
</evidence>
<evidence type="ECO:0000313" key="7">
    <source>
        <dbReference type="Proteomes" id="UP001500909"/>
    </source>
</evidence>
<keyword evidence="1 4" id="KW-0378">Hydrolase</keyword>
<accession>A0ABN0ZZK3</accession>
<dbReference type="Proteomes" id="UP001500909">
    <property type="component" value="Unassembled WGS sequence"/>
</dbReference>
<evidence type="ECO:0000256" key="3">
    <source>
        <dbReference type="ARBA" id="ARBA00023098"/>
    </source>
</evidence>
<dbReference type="PANTHER" id="PTHR14226">
    <property type="entry name" value="NEUROPATHY TARGET ESTERASE/SWISS CHEESE D.MELANOGASTER"/>
    <property type="match status" value="1"/>
</dbReference>
<dbReference type="SUPFAM" id="SSF52151">
    <property type="entry name" value="FabD/lysophospholipase-like"/>
    <property type="match status" value="1"/>
</dbReference>
<dbReference type="Gene3D" id="3.40.1090.10">
    <property type="entry name" value="Cytosolic phospholipase A2 catalytic domain"/>
    <property type="match status" value="2"/>
</dbReference>
<evidence type="ECO:0000256" key="2">
    <source>
        <dbReference type="ARBA" id="ARBA00022963"/>
    </source>
</evidence>
<gene>
    <name evidence="6" type="ORF">GCM10010361_29840</name>
</gene>
<dbReference type="Pfam" id="PF01734">
    <property type="entry name" value="Patatin"/>
    <property type="match status" value="1"/>
</dbReference>
<dbReference type="PANTHER" id="PTHR14226:SF57">
    <property type="entry name" value="BLR7027 PROTEIN"/>
    <property type="match status" value="1"/>
</dbReference>
<keyword evidence="7" id="KW-1185">Reference proteome</keyword>
<dbReference type="EMBL" id="BAAABY010000023">
    <property type="protein sequence ID" value="GAA0463954.1"/>
    <property type="molecule type" value="Genomic_DNA"/>
</dbReference>
<keyword evidence="3 4" id="KW-0443">Lipid metabolism</keyword>
<dbReference type="InterPro" id="IPR002641">
    <property type="entry name" value="PNPLA_dom"/>
</dbReference>
<evidence type="ECO:0000313" key="6">
    <source>
        <dbReference type="EMBL" id="GAA0463954.1"/>
    </source>
</evidence>
<dbReference type="InterPro" id="IPR016035">
    <property type="entry name" value="Acyl_Trfase/lysoPLipase"/>
</dbReference>
<evidence type="ECO:0000259" key="5">
    <source>
        <dbReference type="PROSITE" id="PS51635"/>
    </source>
</evidence>
<evidence type="ECO:0000256" key="1">
    <source>
        <dbReference type="ARBA" id="ARBA00022801"/>
    </source>
</evidence>
<feature type="short sequence motif" description="GXSXG" evidence="4">
    <location>
        <begin position="41"/>
        <end position="45"/>
    </location>
</feature>
<feature type="active site" description="Nucleophile" evidence="4">
    <location>
        <position position="43"/>
    </location>
</feature>
<dbReference type="PROSITE" id="PS51635">
    <property type="entry name" value="PNPLA"/>
    <property type="match status" value="1"/>
</dbReference>
<name>A0ABN0ZZK3_9ACTN</name>
<organism evidence="6 7">
    <name type="scientific">Streptomyces olivaceiscleroticus</name>
    <dbReference type="NCBI Taxonomy" id="68245"/>
    <lineage>
        <taxon>Bacteria</taxon>
        <taxon>Bacillati</taxon>
        <taxon>Actinomycetota</taxon>
        <taxon>Actinomycetes</taxon>
        <taxon>Kitasatosporales</taxon>
        <taxon>Streptomycetaceae</taxon>
        <taxon>Streptomyces</taxon>
    </lineage>
</organism>
<feature type="short sequence motif" description="DGA/G" evidence="4">
    <location>
        <begin position="202"/>
        <end position="204"/>
    </location>
</feature>
<proteinExistence type="predicted"/>
<feature type="active site" description="Proton acceptor" evidence="4">
    <location>
        <position position="202"/>
    </location>
</feature>
<dbReference type="InterPro" id="IPR050301">
    <property type="entry name" value="NTE"/>
</dbReference>
<comment type="caution">
    <text evidence="6">The sequence shown here is derived from an EMBL/GenBank/DDBJ whole genome shotgun (WGS) entry which is preliminary data.</text>
</comment>
<sequence length="301" mass="29770">MAGTALVLGGGGVTGIGWEIGMLAGLAEAGVNLCSADVVIGTSAGSLVGAQLTSGQLTLEELYERQLAGPSGGPSVGASAGAVGIAQGGGAPARMGAVSMARFAAIALRSRDAVTFGARMGRLALAARTGPENTQRAVIAGRLLSQEWPARRLMITAVDAYTGERSAFDGGSGVKLADAVAASCAVPGVWPPVTIGDRRWIDGGVHSCANADLAAGYGRVVVIAPMASGGGPVATPRAQAARLAADGAEVLVVTPDRAARAAFGRNVLDPSKRAAAARAGRVQAAAHASEAARVWAGGADR</sequence>
<reference evidence="6 7" key="1">
    <citation type="journal article" date="2019" name="Int. J. Syst. Evol. Microbiol.">
        <title>The Global Catalogue of Microorganisms (GCM) 10K type strain sequencing project: providing services to taxonomists for standard genome sequencing and annotation.</title>
        <authorList>
            <consortium name="The Broad Institute Genomics Platform"/>
            <consortium name="The Broad Institute Genome Sequencing Center for Infectious Disease"/>
            <person name="Wu L."/>
            <person name="Ma J."/>
        </authorList>
    </citation>
    <scope>NUCLEOTIDE SEQUENCE [LARGE SCALE GENOMIC DNA]</scope>
    <source>
        <strain evidence="6 7">JCM 4805</strain>
    </source>
</reference>
<protein>
    <submittedName>
        <fullName evidence="6">Patatin-like phospholipase family protein</fullName>
    </submittedName>
</protein>
<feature type="domain" description="PNPLA" evidence="5">
    <location>
        <begin position="6"/>
        <end position="215"/>
    </location>
</feature>